<organism evidence="4 5">
    <name type="scientific">Trypanosoma cruzi</name>
    <dbReference type="NCBI Taxonomy" id="5693"/>
    <lineage>
        <taxon>Eukaryota</taxon>
        <taxon>Discoba</taxon>
        <taxon>Euglenozoa</taxon>
        <taxon>Kinetoplastea</taxon>
        <taxon>Metakinetoplastina</taxon>
        <taxon>Trypanosomatida</taxon>
        <taxon>Trypanosomatidae</taxon>
        <taxon>Trypanosoma</taxon>
        <taxon>Schizotrypanum</taxon>
    </lineage>
</organism>
<dbReference type="Proteomes" id="UP000246078">
    <property type="component" value="Unassembled WGS sequence"/>
</dbReference>
<dbReference type="Pfam" id="PF24466">
    <property type="entry name" value="DUF7578"/>
    <property type="match status" value="3"/>
</dbReference>
<feature type="domain" description="DUF7578" evidence="3">
    <location>
        <begin position="220"/>
        <end position="284"/>
    </location>
</feature>
<evidence type="ECO:0000313" key="5">
    <source>
        <dbReference type="Proteomes" id="UP000246078"/>
    </source>
</evidence>
<evidence type="ECO:0000256" key="2">
    <source>
        <dbReference type="SAM" id="MobiDB-lite"/>
    </source>
</evidence>
<comment type="caution">
    <text evidence="4">The sequence shown here is derived from an EMBL/GenBank/DDBJ whole genome shotgun (WGS) entry which is preliminary data.</text>
</comment>
<dbReference type="NCBIfam" id="TIGR01631">
    <property type="entry name" value="Trypano_RHS"/>
    <property type="match status" value="1"/>
</dbReference>
<name>A0A2V2XHG5_TRYCR</name>
<dbReference type="VEuPathDB" id="TriTrypDB:TcG_11874"/>
<gene>
    <name evidence="4" type="ORF">C3747_7g195</name>
</gene>
<dbReference type="VEuPathDB" id="TriTrypDB:C3747_7g195"/>
<dbReference type="EMBL" id="PRFC01000007">
    <property type="protein sequence ID" value="PWV20247.1"/>
    <property type="molecule type" value="Genomic_DNA"/>
</dbReference>
<feature type="compositionally biased region" description="Polar residues" evidence="2">
    <location>
        <begin position="13"/>
        <end position="22"/>
    </location>
</feature>
<feature type="region of interest" description="Disordered" evidence="2">
    <location>
        <begin position="1"/>
        <end position="40"/>
    </location>
</feature>
<keyword evidence="1" id="KW-0175">Coiled coil</keyword>
<protein>
    <submittedName>
        <fullName evidence="4">Putative retrotransposon hot spot (RHS) protein</fullName>
    </submittedName>
</protein>
<proteinExistence type="predicted"/>
<reference evidence="4 5" key="1">
    <citation type="journal article" date="2018" name="Microb. Genom.">
        <title>Expanding an expanded genome: long-read sequencing of Trypanosoma cruzi.</title>
        <authorList>
            <person name="Berna L."/>
            <person name="Rodriguez M."/>
            <person name="Chiribao M.L."/>
            <person name="Parodi-Talice A."/>
            <person name="Pita S."/>
            <person name="Rijo G."/>
            <person name="Alvarez-Valin F."/>
            <person name="Robello C."/>
        </authorList>
    </citation>
    <scope>NUCLEOTIDE SEQUENCE [LARGE SCALE GENOMIC DNA]</scope>
    <source>
        <strain evidence="4 5">TCC</strain>
    </source>
</reference>
<dbReference type="AlphaFoldDB" id="A0A2V2XHG5"/>
<accession>A0A2V2XHG5</accession>
<dbReference type="InterPro" id="IPR056000">
    <property type="entry name" value="DUF7578"/>
</dbReference>
<dbReference type="VEuPathDB" id="TriTrypDB:TcCLB.506017.51"/>
<evidence type="ECO:0000259" key="3">
    <source>
        <dbReference type="Pfam" id="PF24466"/>
    </source>
</evidence>
<feature type="domain" description="DUF7578" evidence="3">
    <location>
        <begin position="377"/>
        <end position="413"/>
    </location>
</feature>
<feature type="coiled-coil region" evidence="1">
    <location>
        <begin position="322"/>
        <end position="357"/>
    </location>
</feature>
<feature type="domain" description="DUF7578" evidence="3">
    <location>
        <begin position="71"/>
        <end position="133"/>
    </location>
</feature>
<evidence type="ECO:0000313" key="4">
    <source>
        <dbReference type="EMBL" id="PWV20247.1"/>
    </source>
</evidence>
<dbReference type="VEuPathDB" id="TriTrypDB:C4B63_21g297"/>
<dbReference type="InterPro" id="IPR006518">
    <property type="entry name" value="Trypano_RHS"/>
</dbReference>
<evidence type="ECO:0000256" key="1">
    <source>
        <dbReference type="SAM" id="Coils"/>
    </source>
</evidence>
<dbReference type="VEuPathDB" id="TriTrypDB:C4B63_24g360"/>
<dbReference type="VEuPathDB" id="TriTrypDB:TCDM_13059"/>
<dbReference type="VEuPathDB" id="TriTrypDB:TcCL_NonESM02617"/>
<sequence>MSGRPEEGLYGNMESQSSNVSQGGRRRTRSEFEGDTDYSSTTRRRLEGMYRLQWTMSSTLEDILLEGTTNRANMKLNDFLRSNWGEEWVVERNGNVSMGNFVQNPETFIKKKGLLHTIKASPSYQELEREMKRELEERKILLEAIYKLHHEGVDFLEQWRDYERKDTVTPLANEKLKRVLTQVLREERREAEERARREQQQIIFNLSAKIEEVLFKGRVRVMDVKLNDFLTLEFEGRGILRANRNVLLRDFISDPTRYIHDAGVLGEMQATDAYARMEGTVRDEMYLEEAVRRLHHEGVFFLEQWREYQGRDTLTLHVCGKLDGVLTQVERAEKARRDAEEEKARREKEERARLDQQRIKFNLTLSIKDAIFQGRARVHKMKLNKFLMRELDGRGVVDANRNVLLKEFFQGSREVFP</sequence>
<dbReference type="VEuPathDB" id="TriTrypDB:TCSYLVIO_007215"/>